<feature type="transmembrane region" description="Helical" evidence="1">
    <location>
        <begin position="105"/>
        <end position="123"/>
    </location>
</feature>
<gene>
    <name evidence="2" type="ORF">ACFFGT_09650</name>
</gene>
<dbReference type="InterPro" id="IPR025238">
    <property type="entry name" value="DUF4184"/>
</dbReference>
<feature type="transmembrane region" description="Helical" evidence="1">
    <location>
        <begin position="154"/>
        <end position="171"/>
    </location>
</feature>
<keyword evidence="1" id="KW-0812">Transmembrane</keyword>
<name>A0ABV6L4V3_9SPHI</name>
<sequence length="242" mass="27901">MPFTFAHPAIVLPLDNLKTRRFSLTGLIAGAVVPDFEYFIRMHISSIYSHTIEGLFWFDIPLGVLLAFLFHNIVRNNLFDNLPPVLSKRLSLYKTFNWNGYFKKHWPVVLLSVFIGACSHLFLDAFTHPAGYFVNLFPGMFNRTIIAAVPLYKILQHSFTLISAVYIIYYFRRMPVVHYDNQPSSKYWILVTIFTAIIIALRFWVMPDYRVIANVVVSVIAAFLLAIIIVPIFFKGSISNEK</sequence>
<dbReference type="RefSeq" id="WP_377022311.1">
    <property type="nucleotide sequence ID" value="NZ_JBHLTS010000020.1"/>
</dbReference>
<feature type="transmembrane region" description="Helical" evidence="1">
    <location>
        <begin position="187"/>
        <end position="205"/>
    </location>
</feature>
<keyword evidence="1" id="KW-1133">Transmembrane helix</keyword>
<evidence type="ECO:0000256" key="1">
    <source>
        <dbReference type="SAM" id="Phobius"/>
    </source>
</evidence>
<dbReference type="EMBL" id="JBHLTS010000020">
    <property type="protein sequence ID" value="MFC0514466.1"/>
    <property type="molecule type" value="Genomic_DNA"/>
</dbReference>
<feature type="transmembrane region" description="Helical" evidence="1">
    <location>
        <begin position="211"/>
        <end position="234"/>
    </location>
</feature>
<dbReference type="Pfam" id="PF13803">
    <property type="entry name" value="DUF4184"/>
    <property type="match status" value="1"/>
</dbReference>
<evidence type="ECO:0000313" key="3">
    <source>
        <dbReference type="Proteomes" id="UP001589828"/>
    </source>
</evidence>
<feature type="transmembrane region" description="Helical" evidence="1">
    <location>
        <begin position="52"/>
        <end position="74"/>
    </location>
</feature>
<protein>
    <submittedName>
        <fullName evidence="2">DUF4184 family protein</fullName>
    </submittedName>
</protein>
<dbReference type="Proteomes" id="UP001589828">
    <property type="component" value="Unassembled WGS sequence"/>
</dbReference>
<evidence type="ECO:0000313" key="2">
    <source>
        <dbReference type="EMBL" id="MFC0514466.1"/>
    </source>
</evidence>
<organism evidence="2 3">
    <name type="scientific">Mucilaginibacter angelicae</name>
    <dbReference type="NCBI Taxonomy" id="869718"/>
    <lineage>
        <taxon>Bacteria</taxon>
        <taxon>Pseudomonadati</taxon>
        <taxon>Bacteroidota</taxon>
        <taxon>Sphingobacteriia</taxon>
        <taxon>Sphingobacteriales</taxon>
        <taxon>Sphingobacteriaceae</taxon>
        <taxon>Mucilaginibacter</taxon>
    </lineage>
</organism>
<feature type="transmembrane region" description="Helical" evidence="1">
    <location>
        <begin position="22"/>
        <end position="40"/>
    </location>
</feature>
<proteinExistence type="predicted"/>
<keyword evidence="1" id="KW-0472">Membrane</keyword>
<comment type="caution">
    <text evidence="2">The sequence shown here is derived from an EMBL/GenBank/DDBJ whole genome shotgun (WGS) entry which is preliminary data.</text>
</comment>
<accession>A0ABV6L4V3</accession>
<keyword evidence="3" id="KW-1185">Reference proteome</keyword>
<reference evidence="2 3" key="1">
    <citation type="submission" date="2024-09" db="EMBL/GenBank/DDBJ databases">
        <authorList>
            <person name="Sun Q."/>
            <person name="Mori K."/>
        </authorList>
    </citation>
    <scope>NUCLEOTIDE SEQUENCE [LARGE SCALE GENOMIC DNA]</scope>
    <source>
        <strain evidence="2 3">NCAIM B.02415</strain>
    </source>
</reference>